<dbReference type="AlphaFoldDB" id="A0A7W5Z5W5"/>
<gene>
    <name evidence="2" type="ORF">FHS81_002851</name>
</gene>
<dbReference type="Proteomes" id="UP000537592">
    <property type="component" value="Unassembled WGS sequence"/>
</dbReference>
<protein>
    <submittedName>
        <fullName evidence="2">Uncharacterized protein</fullName>
    </submittedName>
</protein>
<reference evidence="2 3" key="1">
    <citation type="submission" date="2020-08" db="EMBL/GenBank/DDBJ databases">
        <title>Genomic Encyclopedia of Type Strains, Phase IV (KMG-IV): sequencing the most valuable type-strain genomes for metagenomic binning, comparative biology and taxonomic classification.</title>
        <authorList>
            <person name="Goeker M."/>
        </authorList>
    </citation>
    <scope>NUCLEOTIDE SEQUENCE [LARGE SCALE GENOMIC DNA]</scope>
    <source>
        <strain evidence="2 3">DSM 28760</strain>
    </source>
</reference>
<evidence type="ECO:0000256" key="1">
    <source>
        <dbReference type="SAM" id="MobiDB-lite"/>
    </source>
</evidence>
<evidence type="ECO:0000313" key="2">
    <source>
        <dbReference type="EMBL" id="MBB3810745.1"/>
    </source>
</evidence>
<organism evidence="2 3">
    <name type="scientific">Pseudochelatococcus contaminans</name>
    <dbReference type="NCBI Taxonomy" id="1538103"/>
    <lineage>
        <taxon>Bacteria</taxon>
        <taxon>Pseudomonadati</taxon>
        <taxon>Pseudomonadota</taxon>
        <taxon>Alphaproteobacteria</taxon>
        <taxon>Hyphomicrobiales</taxon>
        <taxon>Chelatococcaceae</taxon>
        <taxon>Pseudochelatococcus</taxon>
    </lineage>
</organism>
<evidence type="ECO:0000313" key="3">
    <source>
        <dbReference type="Proteomes" id="UP000537592"/>
    </source>
</evidence>
<feature type="compositionally biased region" description="Basic and acidic residues" evidence="1">
    <location>
        <begin position="1"/>
        <end position="10"/>
    </location>
</feature>
<proteinExistence type="predicted"/>
<name>A0A7W5Z5W5_9HYPH</name>
<keyword evidence="3" id="KW-1185">Reference proteome</keyword>
<accession>A0A7W5Z5W5</accession>
<dbReference type="EMBL" id="JACICC010000008">
    <property type="protein sequence ID" value="MBB3810745.1"/>
    <property type="molecule type" value="Genomic_DNA"/>
</dbReference>
<feature type="region of interest" description="Disordered" evidence="1">
    <location>
        <begin position="1"/>
        <end position="30"/>
    </location>
</feature>
<sequence length="30" mass="3333">MRLQPGRRESGAGLPHPPDREDIKNGTEFA</sequence>
<feature type="compositionally biased region" description="Basic and acidic residues" evidence="1">
    <location>
        <begin position="17"/>
        <end position="30"/>
    </location>
</feature>
<comment type="caution">
    <text evidence="2">The sequence shown here is derived from an EMBL/GenBank/DDBJ whole genome shotgun (WGS) entry which is preliminary data.</text>
</comment>